<dbReference type="Proteomes" id="UP000215896">
    <property type="component" value="Unassembled WGS sequence"/>
</dbReference>
<dbReference type="Pfam" id="PF05401">
    <property type="entry name" value="NodS"/>
    <property type="match status" value="1"/>
</dbReference>
<dbReference type="GO" id="GO:0008757">
    <property type="term" value="F:S-adenosylmethionine-dependent methyltransferase activity"/>
    <property type="evidence" value="ECO:0007669"/>
    <property type="project" value="InterPro"/>
</dbReference>
<protein>
    <submittedName>
        <fullName evidence="1">SAM-dependent methyltransferase</fullName>
    </submittedName>
</protein>
<keyword evidence="1" id="KW-0808">Transferase</keyword>
<gene>
    <name evidence="1" type="ORF">CGZ94_10140</name>
</gene>
<accession>A0A255GBQ7</accession>
<dbReference type="SUPFAM" id="SSF53335">
    <property type="entry name" value="S-adenosyl-L-methionine-dependent methyltransferases"/>
    <property type="match status" value="1"/>
</dbReference>
<dbReference type="RefSeq" id="WP_094400074.1">
    <property type="nucleotide sequence ID" value="NZ_NMVL01000005.1"/>
</dbReference>
<dbReference type="GO" id="GO:0009312">
    <property type="term" value="P:oligosaccharide biosynthetic process"/>
    <property type="evidence" value="ECO:0007669"/>
    <property type="project" value="InterPro"/>
</dbReference>
<name>A0A255GBQ7_9ACTN</name>
<accession>A0A4R6LPY3</accession>
<dbReference type="AlphaFoldDB" id="A0A255GBQ7"/>
<reference evidence="1 2" key="1">
    <citation type="submission" date="2017-07" db="EMBL/GenBank/DDBJ databases">
        <title>Draft whole genome sequences of clinical Proprionibacteriaceae strains.</title>
        <authorList>
            <person name="Bernier A.-M."/>
            <person name="Bernard K."/>
            <person name="Domingo M.-C."/>
        </authorList>
    </citation>
    <scope>NUCLEOTIDE SEQUENCE [LARGE SCALE GENOMIC DNA]</scope>
    <source>
        <strain evidence="1 2">NML 030167</strain>
    </source>
</reference>
<proteinExistence type="predicted"/>
<keyword evidence="2" id="KW-1185">Reference proteome</keyword>
<dbReference type="CDD" id="cd02440">
    <property type="entry name" value="AdoMet_MTases"/>
    <property type="match status" value="1"/>
</dbReference>
<keyword evidence="1" id="KW-0489">Methyltransferase</keyword>
<sequence length="196" mass="21982">MTAGYFETQYARAADPWGFTSKWYEQRKRALTVAALPRRRYRSGYEPGCSIGVLSEALAERCDRLLSTDLMPAAVERARDRVASDRVRFELADVREHRLPDGHDLVVLSEVLYYLTEPEVIEIVERVGRRLPADGHVIAAHWRHPVAEHTLAGDRADQLLREHSGLHVLGGYCDADLRLTVLGHDPTSVAEAEGLA</sequence>
<dbReference type="GO" id="GO:0032259">
    <property type="term" value="P:methylation"/>
    <property type="evidence" value="ECO:0007669"/>
    <property type="project" value="UniProtKB-KW"/>
</dbReference>
<dbReference type="InterPro" id="IPR029063">
    <property type="entry name" value="SAM-dependent_MTases_sf"/>
</dbReference>
<dbReference type="InterPro" id="IPR008715">
    <property type="entry name" value="SAM-MeTfrase_NodS-like"/>
</dbReference>
<evidence type="ECO:0000313" key="2">
    <source>
        <dbReference type="Proteomes" id="UP000215896"/>
    </source>
</evidence>
<dbReference type="EMBL" id="NMVO01000013">
    <property type="protein sequence ID" value="OYO13337.1"/>
    <property type="molecule type" value="Genomic_DNA"/>
</dbReference>
<organism evidence="1 2">
    <name type="scientific">Enemella evansiae</name>
    <dbReference type="NCBI Taxonomy" id="2016499"/>
    <lineage>
        <taxon>Bacteria</taxon>
        <taxon>Bacillati</taxon>
        <taxon>Actinomycetota</taxon>
        <taxon>Actinomycetes</taxon>
        <taxon>Propionibacteriales</taxon>
        <taxon>Propionibacteriaceae</taxon>
        <taxon>Enemella</taxon>
    </lineage>
</organism>
<evidence type="ECO:0000313" key="1">
    <source>
        <dbReference type="EMBL" id="OYO13337.1"/>
    </source>
</evidence>
<dbReference type="Gene3D" id="3.40.50.150">
    <property type="entry name" value="Vaccinia Virus protein VP39"/>
    <property type="match status" value="1"/>
</dbReference>
<comment type="caution">
    <text evidence="1">The sequence shown here is derived from an EMBL/GenBank/DDBJ whole genome shotgun (WGS) entry which is preliminary data.</text>
</comment>
<dbReference type="OrthoDB" id="116799at2"/>